<feature type="region of interest" description="Disordered" evidence="1">
    <location>
        <begin position="208"/>
        <end position="263"/>
    </location>
</feature>
<feature type="compositionally biased region" description="Basic and acidic residues" evidence="1">
    <location>
        <begin position="208"/>
        <end position="225"/>
    </location>
</feature>
<name>A0ABN8PEK7_9CNID</name>
<dbReference type="Proteomes" id="UP001159427">
    <property type="component" value="Unassembled WGS sequence"/>
</dbReference>
<evidence type="ECO:0000313" key="3">
    <source>
        <dbReference type="Proteomes" id="UP001159427"/>
    </source>
</evidence>
<feature type="compositionally biased region" description="Low complexity" evidence="1">
    <location>
        <begin position="1"/>
        <end position="14"/>
    </location>
</feature>
<evidence type="ECO:0000313" key="2">
    <source>
        <dbReference type="EMBL" id="CAH3141796.1"/>
    </source>
</evidence>
<organism evidence="2 3">
    <name type="scientific">Porites evermanni</name>
    <dbReference type="NCBI Taxonomy" id="104178"/>
    <lineage>
        <taxon>Eukaryota</taxon>
        <taxon>Metazoa</taxon>
        <taxon>Cnidaria</taxon>
        <taxon>Anthozoa</taxon>
        <taxon>Hexacorallia</taxon>
        <taxon>Scleractinia</taxon>
        <taxon>Fungiina</taxon>
        <taxon>Poritidae</taxon>
        <taxon>Porites</taxon>
    </lineage>
</organism>
<evidence type="ECO:0000256" key="1">
    <source>
        <dbReference type="SAM" id="MobiDB-lite"/>
    </source>
</evidence>
<comment type="caution">
    <text evidence="2">The sequence shown here is derived from an EMBL/GenBank/DDBJ whole genome shotgun (WGS) entry which is preliminary data.</text>
</comment>
<keyword evidence="3" id="KW-1185">Reference proteome</keyword>
<protein>
    <submittedName>
        <fullName evidence="2">Uncharacterized protein</fullName>
    </submittedName>
</protein>
<proteinExistence type="predicted"/>
<gene>
    <name evidence="2" type="ORF">PEVE_00042272</name>
</gene>
<accession>A0ABN8PEK7</accession>
<dbReference type="EMBL" id="CALNXI010000824">
    <property type="protein sequence ID" value="CAH3141796.1"/>
    <property type="molecule type" value="Genomic_DNA"/>
</dbReference>
<sequence>MSTDSVPESSSSGTPTPPLSKLATVHFKPEDFTRPFHSNLKRALRKDELGVCIWPTIHVGKRAGENEHQGPPTKQQKRMATNLLLDLLLSSSQHQRGQGVISNIFFLYRMSDQPKKGLPIWIRHAQSLRESHCLVIRTPLLMHILAALHFNYNLRREAKTNPDGTEKVKFVEELYQFYLKSSKVDLASAVDELKEMTTQPMVPMFDKQPKEGAVQKRSERKRMVTKEVPQPILAHVERPEGRTGAQTTARKERRCRTCKEPLK</sequence>
<feature type="region of interest" description="Disordered" evidence="1">
    <location>
        <begin position="1"/>
        <end position="22"/>
    </location>
</feature>
<feature type="non-terminal residue" evidence="2">
    <location>
        <position position="263"/>
    </location>
</feature>
<reference evidence="2 3" key="1">
    <citation type="submission" date="2022-05" db="EMBL/GenBank/DDBJ databases">
        <authorList>
            <consortium name="Genoscope - CEA"/>
            <person name="William W."/>
        </authorList>
    </citation>
    <scope>NUCLEOTIDE SEQUENCE [LARGE SCALE GENOMIC DNA]</scope>
</reference>